<dbReference type="InterPro" id="IPR036412">
    <property type="entry name" value="HAD-like_sf"/>
</dbReference>
<dbReference type="InterPro" id="IPR023214">
    <property type="entry name" value="HAD_sf"/>
</dbReference>
<name>T0L952_9MICR</name>
<dbReference type="AlphaFoldDB" id="T0L952"/>
<dbReference type="HOGENOM" id="CLU_1845656_0_0_1"/>
<dbReference type="PANTHER" id="PTHR47438">
    <property type="entry name" value="PHOSPHATE METABOLISM PROTEIN 8-RELATED"/>
    <property type="match status" value="1"/>
</dbReference>
<dbReference type="SUPFAM" id="SSF56784">
    <property type="entry name" value="HAD-like"/>
    <property type="match status" value="1"/>
</dbReference>
<gene>
    <name evidence="1" type="ORF">NAPIS_ORF01479</name>
</gene>
<dbReference type="OrthoDB" id="2195201at2759"/>
<protein>
    <submittedName>
        <fullName evidence="1">Pyrimidine 5-nucleotidase</fullName>
    </submittedName>
</protein>
<dbReference type="Gene3D" id="3.40.50.1000">
    <property type="entry name" value="HAD superfamily/HAD-like"/>
    <property type="match status" value="1"/>
</dbReference>
<dbReference type="Proteomes" id="UP000053780">
    <property type="component" value="Unassembled WGS sequence"/>
</dbReference>
<dbReference type="InterPro" id="IPR052791">
    <property type="entry name" value="SSM1_domain"/>
</dbReference>
<organism evidence="1 2">
    <name type="scientific">Vairimorpha apis BRL 01</name>
    <dbReference type="NCBI Taxonomy" id="1037528"/>
    <lineage>
        <taxon>Eukaryota</taxon>
        <taxon>Fungi</taxon>
        <taxon>Fungi incertae sedis</taxon>
        <taxon>Microsporidia</taxon>
        <taxon>Nosematidae</taxon>
        <taxon>Vairimorpha</taxon>
    </lineage>
</organism>
<dbReference type="PANTHER" id="PTHR47438:SF1">
    <property type="entry name" value="PHOSPHATE METABOLISM PROTEIN 8-RELATED"/>
    <property type="match status" value="1"/>
</dbReference>
<evidence type="ECO:0000313" key="1">
    <source>
        <dbReference type="EMBL" id="EQB60953.1"/>
    </source>
</evidence>
<dbReference type="VEuPathDB" id="MicrosporidiaDB:NAPIS_ORF01479"/>
<keyword evidence="2" id="KW-1185">Reference proteome</keyword>
<sequence>MTEGETLRGPFNFSSFLSPNPNLIKALKKIEYPKYCFTNGTESRAKEILECLNLTTIFDGVICVDNDSKLDLAKPFDKSYEFVETYFNIQDTSKIIFFDDNLFNIESGQQRGWCCVHVDGDIVEKIEGVYELIKSEGER</sequence>
<evidence type="ECO:0000313" key="2">
    <source>
        <dbReference type="Proteomes" id="UP000053780"/>
    </source>
</evidence>
<reference evidence="1 2" key="1">
    <citation type="journal article" date="2013" name="BMC Genomics">
        <title>Genome sequencing and comparative genomics of honey bee microsporidia, Nosema apis reveal novel insights into host-parasite interactions.</title>
        <authorList>
            <person name="Chen Yp."/>
            <person name="Pettis J.S."/>
            <person name="Zhao Y."/>
            <person name="Liu X."/>
            <person name="Tallon L.J."/>
            <person name="Sadzewicz L.D."/>
            <person name="Li R."/>
            <person name="Zheng H."/>
            <person name="Huang S."/>
            <person name="Zhang X."/>
            <person name="Hamilton M.C."/>
            <person name="Pernal S.F."/>
            <person name="Melathopoulos A.P."/>
            <person name="Yan X."/>
            <person name="Evans J.D."/>
        </authorList>
    </citation>
    <scope>NUCLEOTIDE SEQUENCE [LARGE SCALE GENOMIC DNA]</scope>
    <source>
        <strain evidence="1 2">BRL 01</strain>
    </source>
</reference>
<dbReference type="EMBL" id="KE647198">
    <property type="protein sequence ID" value="EQB60953.1"/>
    <property type="molecule type" value="Genomic_DNA"/>
</dbReference>
<dbReference type="GO" id="GO:0008252">
    <property type="term" value="F:nucleotidase activity"/>
    <property type="evidence" value="ECO:0007669"/>
    <property type="project" value="TreeGrafter"/>
</dbReference>
<proteinExistence type="predicted"/>
<dbReference type="GO" id="GO:0009166">
    <property type="term" value="P:nucleotide catabolic process"/>
    <property type="evidence" value="ECO:0007669"/>
    <property type="project" value="TreeGrafter"/>
</dbReference>
<accession>T0L952</accession>
<dbReference type="Pfam" id="PF00702">
    <property type="entry name" value="Hydrolase"/>
    <property type="match status" value="1"/>
</dbReference>
<dbReference type="GO" id="GO:0006206">
    <property type="term" value="P:pyrimidine nucleobase metabolic process"/>
    <property type="evidence" value="ECO:0007669"/>
    <property type="project" value="TreeGrafter"/>
</dbReference>